<comment type="similarity">
    <text evidence="6">Belongs to the LptE lipoprotein family.</text>
</comment>
<evidence type="ECO:0000256" key="5">
    <source>
        <dbReference type="ARBA" id="ARBA00023288"/>
    </source>
</evidence>
<name>A0A7X0BUW4_9PSED</name>
<comment type="caution">
    <text evidence="8">The sequence shown here is derived from an EMBL/GenBank/DDBJ whole genome shotgun (WGS) entry which is preliminary data.</text>
</comment>
<keyword evidence="3 6" id="KW-0564">Palmitate</keyword>
<keyword evidence="4 6" id="KW-0998">Cell outer membrane</keyword>
<keyword evidence="1 6" id="KW-0732">Signal</keyword>
<comment type="function">
    <text evidence="6">Together with LptD, is involved in the assembly of lipopolysaccharide (LPS) at the surface of the outer membrane. Required for the proper assembly of LptD. Binds LPS and may serve as the LPS recognition site at the outer membrane.</text>
</comment>
<dbReference type="GO" id="GO:0001530">
    <property type="term" value="F:lipopolysaccharide binding"/>
    <property type="evidence" value="ECO:0007669"/>
    <property type="project" value="TreeGrafter"/>
</dbReference>
<evidence type="ECO:0000256" key="1">
    <source>
        <dbReference type="ARBA" id="ARBA00022729"/>
    </source>
</evidence>
<comment type="subunit">
    <text evidence="6">Component of the lipopolysaccharide transport and assembly complex. Interacts with LptD.</text>
</comment>
<dbReference type="AlphaFoldDB" id="A0A7X0BUW4"/>
<protein>
    <recommendedName>
        <fullName evidence="6">LPS-assembly lipoprotein LptE</fullName>
    </recommendedName>
</protein>
<proteinExistence type="inferred from homology"/>
<dbReference type="HAMAP" id="MF_01186">
    <property type="entry name" value="LPS_assembly_LptE"/>
    <property type="match status" value="1"/>
</dbReference>
<dbReference type="Proteomes" id="UP000557193">
    <property type="component" value="Unassembled WGS sequence"/>
</dbReference>
<dbReference type="GO" id="GO:0015920">
    <property type="term" value="P:lipopolysaccharide transport"/>
    <property type="evidence" value="ECO:0007669"/>
    <property type="project" value="TreeGrafter"/>
</dbReference>
<dbReference type="PROSITE" id="PS51257">
    <property type="entry name" value="PROKAR_LIPOPROTEIN"/>
    <property type="match status" value="1"/>
</dbReference>
<evidence type="ECO:0000256" key="6">
    <source>
        <dbReference type="HAMAP-Rule" id="MF_01186"/>
    </source>
</evidence>
<dbReference type="InterPro" id="IPR007485">
    <property type="entry name" value="LPS_assembly_LptE"/>
</dbReference>
<feature type="compositionally biased region" description="Basic and acidic residues" evidence="7">
    <location>
        <begin position="175"/>
        <end position="187"/>
    </location>
</feature>
<accession>A0A7X0BUW4</accession>
<dbReference type="EMBL" id="JACHLL010000004">
    <property type="protein sequence ID" value="MBB6342285.1"/>
    <property type="molecule type" value="Genomic_DNA"/>
</dbReference>
<gene>
    <name evidence="6" type="primary">lptE</name>
    <name evidence="8" type="ORF">HNP49_002467</name>
</gene>
<keyword evidence="2 6" id="KW-0472">Membrane</keyword>
<dbReference type="Pfam" id="PF04390">
    <property type="entry name" value="LptE"/>
    <property type="match status" value="1"/>
</dbReference>
<dbReference type="GO" id="GO:1990351">
    <property type="term" value="C:transporter complex"/>
    <property type="evidence" value="ECO:0007669"/>
    <property type="project" value="TreeGrafter"/>
</dbReference>
<feature type="region of interest" description="Disordered" evidence="7">
    <location>
        <begin position="175"/>
        <end position="201"/>
    </location>
</feature>
<organism evidence="8 9">
    <name type="scientific">Pseudomonas fluvialis</name>
    <dbReference type="NCBI Taxonomy" id="1793966"/>
    <lineage>
        <taxon>Bacteria</taxon>
        <taxon>Pseudomonadati</taxon>
        <taxon>Pseudomonadota</taxon>
        <taxon>Gammaproteobacteria</taxon>
        <taxon>Pseudomonadales</taxon>
        <taxon>Pseudomonadaceae</taxon>
        <taxon>Pseudomonas</taxon>
    </lineage>
</organism>
<keyword evidence="5 6" id="KW-0449">Lipoprotein</keyword>
<dbReference type="GO" id="GO:0043165">
    <property type="term" value="P:Gram-negative-bacterium-type cell outer membrane assembly"/>
    <property type="evidence" value="ECO:0007669"/>
    <property type="project" value="UniProtKB-UniRule"/>
</dbReference>
<sequence>MKRNLLVIGLATVLSACGFQLRGTGDTQFAIKEINLTARNSYGETFKQLRDLLQSSQVKVSTAAPYTLDLANEQESQRTASYTTNTRSAETQLTSTLDYQIKSRDGLLLLQDQVEVQKVYVQDGNNLIGSDEEAAQLRGEIRRDLVQQMAMRLQLINPERLAELETTARAKAKAEADVREAAAKARAEQPQQSPIQLPISQ</sequence>
<keyword evidence="9" id="KW-1185">Reference proteome</keyword>
<dbReference type="PANTHER" id="PTHR38098">
    <property type="entry name" value="LPS-ASSEMBLY LIPOPROTEIN LPTE"/>
    <property type="match status" value="1"/>
</dbReference>
<dbReference type="GO" id="GO:0009279">
    <property type="term" value="C:cell outer membrane"/>
    <property type="evidence" value="ECO:0007669"/>
    <property type="project" value="UniProtKB-SubCell"/>
</dbReference>
<feature type="compositionally biased region" description="Low complexity" evidence="7">
    <location>
        <begin position="188"/>
        <end position="201"/>
    </location>
</feature>
<evidence type="ECO:0000256" key="4">
    <source>
        <dbReference type="ARBA" id="ARBA00023237"/>
    </source>
</evidence>
<reference evidence="8 9" key="1">
    <citation type="submission" date="2020-08" db="EMBL/GenBank/DDBJ databases">
        <title>Functional genomics of gut bacteria from endangered species of beetles.</title>
        <authorList>
            <person name="Carlos-Shanley C."/>
        </authorList>
    </citation>
    <scope>NUCLEOTIDE SEQUENCE [LARGE SCALE GENOMIC DNA]</scope>
    <source>
        <strain evidence="8 9">S00202</strain>
    </source>
</reference>
<evidence type="ECO:0000256" key="3">
    <source>
        <dbReference type="ARBA" id="ARBA00023139"/>
    </source>
</evidence>
<evidence type="ECO:0000313" key="8">
    <source>
        <dbReference type="EMBL" id="MBB6342285.1"/>
    </source>
</evidence>
<comment type="subcellular location">
    <subcellularLocation>
        <location evidence="6">Cell outer membrane</location>
        <topology evidence="6">Lipid-anchor</topology>
    </subcellularLocation>
</comment>
<dbReference type="Gene3D" id="3.30.160.150">
    <property type="entry name" value="Lipoprotein like domain"/>
    <property type="match status" value="1"/>
</dbReference>
<evidence type="ECO:0000256" key="2">
    <source>
        <dbReference type="ARBA" id="ARBA00023136"/>
    </source>
</evidence>
<evidence type="ECO:0000256" key="7">
    <source>
        <dbReference type="SAM" id="MobiDB-lite"/>
    </source>
</evidence>
<evidence type="ECO:0000313" key="9">
    <source>
        <dbReference type="Proteomes" id="UP000557193"/>
    </source>
</evidence>
<dbReference type="PANTHER" id="PTHR38098:SF1">
    <property type="entry name" value="LPS-ASSEMBLY LIPOPROTEIN LPTE"/>
    <property type="match status" value="1"/>
</dbReference>